<dbReference type="PANTHER" id="PTHR24321:SF8">
    <property type="entry name" value="ESTRADIOL 17-BETA-DEHYDROGENASE 8-RELATED"/>
    <property type="match status" value="1"/>
</dbReference>
<sequence length="200" mass="20788">MAASTVVMGPASGLSRELADSLDVVVEEDRVLPSDVAGVVLIIGAHPPPTPSEITTLRGEAWDRIVDDMMWGALAALQRARSAFGGRDGRIVVVVPTIGMAGAARLAAYTTAVEGIRAMAKSAARQWHRDGVRVNLVAAPLRLFASALDASSAHLTAAVVPDDSTLIHTVAESVAFLLRPDIGHLVGETLIVDGGSVMLP</sequence>
<dbReference type="InterPro" id="IPR036291">
    <property type="entry name" value="NAD(P)-bd_dom_sf"/>
</dbReference>
<dbReference type="InterPro" id="IPR002347">
    <property type="entry name" value="SDR_fam"/>
</dbReference>
<dbReference type="RefSeq" id="WP_260995254.1">
    <property type="nucleotide sequence ID" value="NZ_JAODWD010000005.1"/>
</dbReference>
<reference evidence="4" key="1">
    <citation type="submission" date="2023-07" db="EMBL/GenBank/DDBJ databases">
        <authorList>
            <person name="Deng Y."/>
            <person name="Zhang Y.-Q."/>
        </authorList>
    </citation>
    <scope>NUCLEOTIDE SEQUENCE [LARGE SCALE GENOMIC DNA]</scope>
    <source>
        <strain evidence="4">CPCC 205710</strain>
    </source>
</reference>
<comment type="similarity">
    <text evidence="1">Belongs to the short-chain dehydrogenases/reductases (SDR) family.</text>
</comment>
<evidence type="ECO:0000256" key="1">
    <source>
        <dbReference type="ARBA" id="ARBA00006484"/>
    </source>
</evidence>
<dbReference type="Pfam" id="PF13561">
    <property type="entry name" value="adh_short_C2"/>
    <property type="match status" value="1"/>
</dbReference>
<dbReference type="PANTHER" id="PTHR24321">
    <property type="entry name" value="DEHYDROGENASES, SHORT CHAIN"/>
    <property type="match status" value="1"/>
</dbReference>
<dbReference type="SUPFAM" id="SSF51735">
    <property type="entry name" value="NAD(P)-binding Rossmann-fold domains"/>
    <property type="match status" value="1"/>
</dbReference>
<proteinExistence type="inferred from homology"/>
<dbReference type="Proteomes" id="UP001206639">
    <property type="component" value="Unassembled WGS sequence"/>
</dbReference>
<accession>A0ABT2MJR0</accession>
<comment type="caution">
    <text evidence="3">The sequence shown here is derived from an EMBL/GenBank/DDBJ whole genome shotgun (WGS) entry which is preliminary data.</text>
</comment>
<dbReference type="EMBL" id="JAODWD010000005">
    <property type="protein sequence ID" value="MCT7661216.1"/>
    <property type="molecule type" value="Genomic_DNA"/>
</dbReference>
<name>A0ABT2MJR0_9MYCO</name>
<gene>
    <name evidence="3" type="ORF">N4S67_22680</name>
</gene>
<dbReference type="Gene3D" id="3.40.50.720">
    <property type="entry name" value="NAD(P)-binding Rossmann-like Domain"/>
    <property type="match status" value="1"/>
</dbReference>
<protein>
    <submittedName>
        <fullName evidence="3">SDR family oxidoreductase</fullName>
    </submittedName>
</protein>
<evidence type="ECO:0000313" key="3">
    <source>
        <dbReference type="EMBL" id="MCT7661216.1"/>
    </source>
</evidence>
<evidence type="ECO:0000256" key="2">
    <source>
        <dbReference type="ARBA" id="ARBA00023002"/>
    </source>
</evidence>
<keyword evidence="4" id="KW-1185">Reference proteome</keyword>
<organism evidence="3 4">
    <name type="scientific">Mycobacterium deserti</name>
    <dbReference type="NCBI Taxonomy" id="2978347"/>
    <lineage>
        <taxon>Bacteria</taxon>
        <taxon>Bacillati</taxon>
        <taxon>Actinomycetota</taxon>
        <taxon>Actinomycetes</taxon>
        <taxon>Mycobacteriales</taxon>
        <taxon>Mycobacteriaceae</taxon>
        <taxon>Mycobacterium</taxon>
    </lineage>
</organism>
<evidence type="ECO:0000313" key="4">
    <source>
        <dbReference type="Proteomes" id="UP001206639"/>
    </source>
</evidence>
<keyword evidence="2" id="KW-0560">Oxidoreductase</keyword>